<dbReference type="AlphaFoldDB" id="A0AAQ4D3E1"/>
<keyword evidence="2" id="KW-1185">Reference proteome</keyword>
<feature type="non-terminal residue" evidence="1">
    <location>
        <position position="1"/>
    </location>
</feature>
<comment type="caution">
    <text evidence="1">The sequence shown here is derived from an EMBL/GenBank/DDBJ whole genome shotgun (WGS) entry which is preliminary data.</text>
</comment>
<name>A0AAQ4D3E1_AMBAM</name>
<reference evidence="1 2" key="1">
    <citation type="journal article" date="2023" name="Arcadia Sci">
        <title>De novo assembly of a long-read Amblyomma americanum tick genome.</title>
        <authorList>
            <person name="Chou S."/>
            <person name="Poskanzer K.E."/>
            <person name="Rollins M."/>
            <person name="Thuy-Boun P.S."/>
        </authorList>
    </citation>
    <scope>NUCLEOTIDE SEQUENCE [LARGE SCALE GENOMIC DNA]</scope>
    <source>
        <strain evidence="1">F_SG_1</strain>
        <tissue evidence="1">Salivary glands</tissue>
    </source>
</reference>
<gene>
    <name evidence="1" type="ORF">V5799_000313</name>
</gene>
<dbReference type="Gene3D" id="3.40.50.1820">
    <property type="entry name" value="alpha/beta hydrolase"/>
    <property type="match status" value="1"/>
</dbReference>
<proteinExistence type="predicted"/>
<protein>
    <submittedName>
        <fullName evidence="1">Uncharacterized protein</fullName>
    </submittedName>
</protein>
<dbReference type="Proteomes" id="UP001321473">
    <property type="component" value="Unassembled WGS sequence"/>
</dbReference>
<accession>A0AAQ4D3E1</accession>
<organism evidence="1 2">
    <name type="scientific">Amblyomma americanum</name>
    <name type="common">Lone star tick</name>
    <dbReference type="NCBI Taxonomy" id="6943"/>
    <lineage>
        <taxon>Eukaryota</taxon>
        <taxon>Metazoa</taxon>
        <taxon>Ecdysozoa</taxon>
        <taxon>Arthropoda</taxon>
        <taxon>Chelicerata</taxon>
        <taxon>Arachnida</taxon>
        <taxon>Acari</taxon>
        <taxon>Parasitiformes</taxon>
        <taxon>Ixodida</taxon>
        <taxon>Ixodoidea</taxon>
        <taxon>Ixodidae</taxon>
        <taxon>Amblyomminae</taxon>
        <taxon>Amblyomma</taxon>
    </lineage>
</organism>
<sequence length="96" mass="10642">AALYPFTRAGYIGLNKLGSQLLTTLCRVVSGQVCSLVTSLTAYTSPYQLNETRLPVYLGHLPIGSTAQNFLHYYQVFRTKDFVMYDYGAEGEPPAL</sequence>
<dbReference type="EMBL" id="JARKHS020035704">
    <property type="protein sequence ID" value="KAK8756981.1"/>
    <property type="molecule type" value="Genomic_DNA"/>
</dbReference>
<evidence type="ECO:0000313" key="2">
    <source>
        <dbReference type="Proteomes" id="UP001321473"/>
    </source>
</evidence>
<dbReference type="InterPro" id="IPR029058">
    <property type="entry name" value="AB_hydrolase_fold"/>
</dbReference>
<dbReference type="PANTHER" id="PTHR11005">
    <property type="entry name" value="LYSOSOMAL ACID LIPASE-RELATED"/>
    <property type="match status" value="1"/>
</dbReference>
<evidence type="ECO:0000313" key="1">
    <source>
        <dbReference type="EMBL" id="KAK8756981.1"/>
    </source>
</evidence>